<sequence>MKTSLSDTGTLAYFNKNAPTKVIANAVLVQEQRGEQVAVCYASRCLTDCERRYSQTEKEALALVWACEKFHAYVYGMKFDLVTDHKPLEAIYGTRSKPCARIEQPYDFHVVHIPGPQHIADPLSRLIDGKAGPPEHKHEAEMYVCFVVLNATPRAMNTREVEEASATDDELHKMVARPDPPEPLKPTPLQGGPWRDLAVDLMGPLPSGYHLLVVVDYYSRYYEVVVQTTTAGKVIDCLDEVFSRHGLPVSLKSDNGPQFASEEFQEYCKQNNIVHCKVTARWAQANGEVERQNASLLKRIQIAQAESRDWRKEMRKDLTSYRSIAHPTTGKSPAELLFGRKMRGKLPDMTINQVPNMAVRDRDAEQKGKAKMYADARHNILT</sequence>
<dbReference type="EMBL" id="JAODUO010000292">
    <property type="protein sequence ID" value="KAK2183865.1"/>
    <property type="molecule type" value="Genomic_DNA"/>
</dbReference>
<keyword evidence="5" id="KW-0378">Hydrolase</keyword>
<reference evidence="9" key="1">
    <citation type="journal article" date="2023" name="Mol. Biol. Evol.">
        <title>Third-Generation Sequencing Reveals the Adaptive Role of the Epigenome in Three Deep-Sea Polychaetes.</title>
        <authorList>
            <person name="Perez M."/>
            <person name="Aroh O."/>
            <person name="Sun Y."/>
            <person name="Lan Y."/>
            <person name="Juniper S.K."/>
            <person name="Young C.R."/>
            <person name="Angers B."/>
            <person name="Qian P.Y."/>
        </authorList>
    </citation>
    <scope>NUCLEOTIDE SEQUENCE</scope>
    <source>
        <strain evidence="9">R07B-5</strain>
    </source>
</reference>
<evidence type="ECO:0000313" key="9">
    <source>
        <dbReference type="EMBL" id="KAK2183865.1"/>
    </source>
</evidence>
<keyword evidence="6" id="KW-0695">RNA-directed DNA polymerase</keyword>
<dbReference type="PANTHER" id="PTHR37984:SF11">
    <property type="entry name" value="INTEGRASE CATALYTIC DOMAIN-CONTAINING PROTEIN"/>
    <property type="match status" value="1"/>
</dbReference>
<dbReference type="GO" id="GO:0015074">
    <property type="term" value="P:DNA integration"/>
    <property type="evidence" value="ECO:0007669"/>
    <property type="project" value="InterPro"/>
</dbReference>
<keyword evidence="3" id="KW-0540">Nuclease</keyword>
<dbReference type="PROSITE" id="PS50994">
    <property type="entry name" value="INTEGRASE"/>
    <property type="match status" value="1"/>
</dbReference>
<evidence type="ECO:0000256" key="5">
    <source>
        <dbReference type="ARBA" id="ARBA00022801"/>
    </source>
</evidence>
<proteinExistence type="predicted"/>
<evidence type="ECO:0000256" key="4">
    <source>
        <dbReference type="ARBA" id="ARBA00022759"/>
    </source>
</evidence>
<dbReference type="InterPro" id="IPR043502">
    <property type="entry name" value="DNA/RNA_pol_sf"/>
</dbReference>
<evidence type="ECO:0000256" key="1">
    <source>
        <dbReference type="ARBA" id="ARBA00022679"/>
    </source>
</evidence>
<dbReference type="Pfam" id="PF00665">
    <property type="entry name" value="rve"/>
    <property type="match status" value="1"/>
</dbReference>
<dbReference type="Gene3D" id="3.30.420.10">
    <property type="entry name" value="Ribonuclease H-like superfamily/Ribonuclease H"/>
    <property type="match status" value="1"/>
</dbReference>
<dbReference type="InterPro" id="IPR050951">
    <property type="entry name" value="Retrovirus_Pol_polyprotein"/>
</dbReference>
<dbReference type="Proteomes" id="UP001209878">
    <property type="component" value="Unassembled WGS sequence"/>
</dbReference>
<dbReference type="AlphaFoldDB" id="A0AAD9NWQ1"/>
<dbReference type="InterPro" id="IPR036397">
    <property type="entry name" value="RNaseH_sf"/>
</dbReference>
<dbReference type="GO" id="GO:0016787">
    <property type="term" value="F:hydrolase activity"/>
    <property type="evidence" value="ECO:0007669"/>
    <property type="project" value="UniProtKB-KW"/>
</dbReference>
<keyword evidence="1" id="KW-0808">Transferase</keyword>
<dbReference type="SUPFAM" id="SSF56672">
    <property type="entry name" value="DNA/RNA polymerases"/>
    <property type="match status" value="1"/>
</dbReference>
<dbReference type="CDD" id="cd09274">
    <property type="entry name" value="RNase_HI_RT_Ty3"/>
    <property type="match status" value="1"/>
</dbReference>
<dbReference type="FunFam" id="3.30.420.10:FF:000063">
    <property type="entry name" value="Retrovirus-related Pol polyprotein from transposon 297-like Protein"/>
    <property type="match status" value="1"/>
</dbReference>
<protein>
    <recommendedName>
        <fullName evidence="8">Integrase catalytic domain-containing protein</fullName>
    </recommendedName>
</protein>
<keyword evidence="10" id="KW-1185">Reference proteome</keyword>
<dbReference type="FunFam" id="3.10.20.370:FF:000001">
    <property type="entry name" value="Retrovirus-related Pol polyprotein from transposon 17.6-like protein"/>
    <property type="match status" value="1"/>
</dbReference>
<dbReference type="Pfam" id="PF17917">
    <property type="entry name" value="RT_RNaseH"/>
    <property type="match status" value="1"/>
</dbReference>
<accession>A0AAD9NWQ1</accession>
<dbReference type="InterPro" id="IPR041373">
    <property type="entry name" value="RT_RNaseH"/>
</dbReference>
<name>A0AAD9NWQ1_RIDPI</name>
<dbReference type="GO" id="GO:0003964">
    <property type="term" value="F:RNA-directed DNA polymerase activity"/>
    <property type="evidence" value="ECO:0007669"/>
    <property type="project" value="UniProtKB-KW"/>
</dbReference>
<dbReference type="Gene3D" id="3.10.20.370">
    <property type="match status" value="1"/>
</dbReference>
<dbReference type="GO" id="GO:0004519">
    <property type="term" value="F:endonuclease activity"/>
    <property type="evidence" value="ECO:0007669"/>
    <property type="project" value="UniProtKB-KW"/>
</dbReference>
<keyword evidence="2" id="KW-0548">Nucleotidyltransferase</keyword>
<evidence type="ECO:0000256" key="6">
    <source>
        <dbReference type="ARBA" id="ARBA00022918"/>
    </source>
</evidence>
<evidence type="ECO:0000256" key="2">
    <source>
        <dbReference type="ARBA" id="ARBA00022695"/>
    </source>
</evidence>
<evidence type="ECO:0000256" key="7">
    <source>
        <dbReference type="SAM" id="Coils"/>
    </source>
</evidence>
<feature type="domain" description="Integrase catalytic" evidence="8">
    <location>
        <begin position="184"/>
        <end position="341"/>
    </location>
</feature>
<comment type="caution">
    <text evidence="9">The sequence shown here is derived from an EMBL/GenBank/DDBJ whole genome shotgun (WGS) entry which is preliminary data.</text>
</comment>
<dbReference type="InterPro" id="IPR001584">
    <property type="entry name" value="Integrase_cat-core"/>
</dbReference>
<dbReference type="InterPro" id="IPR012337">
    <property type="entry name" value="RNaseH-like_sf"/>
</dbReference>
<organism evidence="9 10">
    <name type="scientific">Ridgeia piscesae</name>
    <name type="common">Tubeworm</name>
    <dbReference type="NCBI Taxonomy" id="27915"/>
    <lineage>
        <taxon>Eukaryota</taxon>
        <taxon>Metazoa</taxon>
        <taxon>Spiralia</taxon>
        <taxon>Lophotrochozoa</taxon>
        <taxon>Annelida</taxon>
        <taxon>Polychaeta</taxon>
        <taxon>Sedentaria</taxon>
        <taxon>Canalipalpata</taxon>
        <taxon>Sabellida</taxon>
        <taxon>Siboglinidae</taxon>
        <taxon>Ridgeia</taxon>
    </lineage>
</organism>
<evidence type="ECO:0000313" key="10">
    <source>
        <dbReference type="Proteomes" id="UP001209878"/>
    </source>
</evidence>
<dbReference type="PANTHER" id="PTHR37984">
    <property type="entry name" value="PROTEIN CBG26694"/>
    <property type="match status" value="1"/>
</dbReference>
<gene>
    <name evidence="9" type="ORF">NP493_293g00007</name>
</gene>
<feature type="coiled-coil region" evidence="7">
    <location>
        <begin position="286"/>
        <end position="313"/>
    </location>
</feature>
<keyword evidence="7" id="KW-0175">Coiled coil</keyword>
<dbReference type="GO" id="GO:0003676">
    <property type="term" value="F:nucleic acid binding"/>
    <property type="evidence" value="ECO:0007669"/>
    <property type="project" value="InterPro"/>
</dbReference>
<evidence type="ECO:0000259" key="8">
    <source>
        <dbReference type="PROSITE" id="PS50994"/>
    </source>
</evidence>
<dbReference type="SUPFAM" id="SSF53098">
    <property type="entry name" value="Ribonuclease H-like"/>
    <property type="match status" value="1"/>
</dbReference>
<evidence type="ECO:0000256" key="3">
    <source>
        <dbReference type="ARBA" id="ARBA00022722"/>
    </source>
</evidence>
<keyword evidence="4" id="KW-0255">Endonuclease</keyword>